<keyword evidence="5 8" id="KW-1133">Transmembrane helix</keyword>
<feature type="domain" description="ABC transmembrane type-1" evidence="10">
    <location>
        <begin position="21"/>
        <end position="274"/>
    </location>
</feature>
<feature type="region of interest" description="Disordered" evidence="7">
    <location>
        <begin position="337"/>
        <end position="387"/>
    </location>
</feature>
<dbReference type="Pfam" id="PF00005">
    <property type="entry name" value="ABC_tran"/>
    <property type="match status" value="1"/>
</dbReference>
<dbReference type="InterPro" id="IPR011527">
    <property type="entry name" value="ABC1_TM_dom"/>
</dbReference>
<dbReference type="GO" id="GO:0005524">
    <property type="term" value="F:ATP binding"/>
    <property type="evidence" value="ECO:0007669"/>
    <property type="project" value="UniProtKB-KW"/>
</dbReference>
<evidence type="ECO:0000256" key="4">
    <source>
        <dbReference type="ARBA" id="ARBA00022840"/>
    </source>
</evidence>
<dbReference type="PROSITE" id="PS50893">
    <property type="entry name" value="ABC_TRANSPORTER_2"/>
    <property type="match status" value="1"/>
</dbReference>
<reference evidence="11" key="1">
    <citation type="submission" date="2020-06" db="EMBL/GenBank/DDBJ databases">
        <authorList>
            <consortium name="Plant Systems Biology data submission"/>
        </authorList>
    </citation>
    <scope>NUCLEOTIDE SEQUENCE</scope>
    <source>
        <strain evidence="11">D6</strain>
    </source>
</reference>
<organism evidence="11 12">
    <name type="scientific">Seminavis robusta</name>
    <dbReference type="NCBI Taxonomy" id="568900"/>
    <lineage>
        <taxon>Eukaryota</taxon>
        <taxon>Sar</taxon>
        <taxon>Stramenopiles</taxon>
        <taxon>Ochrophyta</taxon>
        <taxon>Bacillariophyta</taxon>
        <taxon>Bacillariophyceae</taxon>
        <taxon>Bacillariophycidae</taxon>
        <taxon>Naviculales</taxon>
        <taxon>Naviculaceae</taxon>
        <taxon>Seminavis</taxon>
    </lineage>
</organism>
<keyword evidence="4 11" id="KW-0067">ATP-binding</keyword>
<dbReference type="SUPFAM" id="SSF90123">
    <property type="entry name" value="ABC transporter transmembrane region"/>
    <property type="match status" value="1"/>
</dbReference>
<keyword evidence="2 8" id="KW-0812">Transmembrane</keyword>
<evidence type="ECO:0000256" key="3">
    <source>
        <dbReference type="ARBA" id="ARBA00022741"/>
    </source>
</evidence>
<dbReference type="Pfam" id="PF00664">
    <property type="entry name" value="ABC_membrane"/>
    <property type="match status" value="1"/>
</dbReference>
<evidence type="ECO:0000256" key="7">
    <source>
        <dbReference type="SAM" id="MobiDB-lite"/>
    </source>
</evidence>
<dbReference type="SUPFAM" id="SSF52540">
    <property type="entry name" value="P-loop containing nucleoside triphosphate hydrolases"/>
    <property type="match status" value="1"/>
</dbReference>
<feature type="transmembrane region" description="Helical" evidence="8">
    <location>
        <begin position="52"/>
        <end position="77"/>
    </location>
</feature>
<evidence type="ECO:0000256" key="5">
    <source>
        <dbReference type="ARBA" id="ARBA00022989"/>
    </source>
</evidence>
<gene>
    <name evidence="11" type="ORF">SEMRO_1286_G259380.1</name>
</gene>
<dbReference type="Gene3D" id="3.40.50.300">
    <property type="entry name" value="P-loop containing nucleotide triphosphate hydrolases"/>
    <property type="match status" value="1"/>
</dbReference>
<dbReference type="SMART" id="SM00382">
    <property type="entry name" value="AAA"/>
    <property type="match status" value="1"/>
</dbReference>
<evidence type="ECO:0000259" key="10">
    <source>
        <dbReference type="PROSITE" id="PS50929"/>
    </source>
</evidence>
<dbReference type="Gene3D" id="1.20.1560.10">
    <property type="entry name" value="ABC transporter type 1, transmembrane domain"/>
    <property type="match status" value="1"/>
</dbReference>
<dbReference type="InterPro" id="IPR039421">
    <property type="entry name" value="Type_1_exporter"/>
</dbReference>
<feature type="domain" description="ABC transporter" evidence="9">
    <location>
        <begin position="425"/>
        <end position="628"/>
    </location>
</feature>
<dbReference type="PANTHER" id="PTHR24221:SF590">
    <property type="entry name" value="COMPONENT LINKED WITH THE ASSEMBLY OF CYTOCHROME' TRANSPORT TRANSMEMBRANE ATP-BINDING PROTEIN ABC TRANSPORTER CYDD-RELATED"/>
    <property type="match status" value="1"/>
</dbReference>
<dbReference type="InterPro" id="IPR036640">
    <property type="entry name" value="ABC1_TM_sf"/>
</dbReference>
<sequence length="628" mass="68272">METIIQVLAYIKAIGLIVTKWLVGVLIEKIIAKSAGGENGAFDSSGSKLHEFVFLTHLSFATVAILAVVVGVILAVVSSATSSLALLHSAKVGRKLRKQVLHQVVGWDSMTSETTSSNKDIGQTANELILKVNLIEDYLAYEAPLVHYSLTVLVLSLALTFLFLWYGGIIAVVMVIIPEISTRIFNIWREKCDLLVEANAAKVNARLLDVVKNGVRIKIMGMQKHEEDALDKLQKESDDPRQQDAWLKFWTDIVTFSCTSLVPVIIACVSLPFIDRAAATDPAAAMHTGFAFLAAILLLDEAHKSIIYLSLTADKSASAAQAQATIDSFLGLTGNSKERSTDDAGKDDGTSSTDASDSLAVAEEGGQQPNEDNEVFADEAGSGTANTNATDSLAVAEEGGQKQNAEASGKEDAWKVVCKEGIDRIILDNVTLAYPRRPKPVFSKLNSWFSQGKIHALTGESGKGKSSLVKILAGLHMPQHGTMTTWEGMKVAYVSQDQKLFCRSIRENVSYGTPKDTLSGDDEIWEALEWASILDWVETLPNGLDEVLTGGEEDVSGGQLQRLQLAHLYCTCQHVDLVLLDEVLSALDPLKRELLIDRLDDFLGDKTAVIVTHHTEMLRICHAELSLK</sequence>
<feature type="transmembrane region" description="Helical" evidence="8">
    <location>
        <begin position="148"/>
        <end position="177"/>
    </location>
</feature>
<evidence type="ECO:0000259" key="9">
    <source>
        <dbReference type="PROSITE" id="PS50893"/>
    </source>
</evidence>
<comment type="subcellular location">
    <subcellularLocation>
        <location evidence="1">Membrane</location>
        <topology evidence="1">Multi-pass membrane protein</topology>
    </subcellularLocation>
</comment>
<dbReference type="OrthoDB" id="6500128at2759"/>
<comment type="caution">
    <text evidence="11">The sequence shown here is derived from an EMBL/GenBank/DDBJ whole genome shotgun (WGS) entry which is preliminary data.</text>
</comment>
<proteinExistence type="predicted"/>
<evidence type="ECO:0000256" key="8">
    <source>
        <dbReference type="SAM" id="Phobius"/>
    </source>
</evidence>
<evidence type="ECO:0000313" key="11">
    <source>
        <dbReference type="EMBL" id="CAB9522276.1"/>
    </source>
</evidence>
<dbReference type="PANTHER" id="PTHR24221">
    <property type="entry name" value="ATP-BINDING CASSETTE SUB-FAMILY B"/>
    <property type="match status" value="1"/>
</dbReference>
<dbReference type="AlphaFoldDB" id="A0A9N8EJ46"/>
<dbReference type="InterPro" id="IPR003439">
    <property type="entry name" value="ABC_transporter-like_ATP-bd"/>
</dbReference>
<evidence type="ECO:0000256" key="1">
    <source>
        <dbReference type="ARBA" id="ARBA00004141"/>
    </source>
</evidence>
<dbReference type="GO" id="GO:0016887">
    <property type="term" value="F:ATP hydrolysis activity"/>
    <property type="evidence" value="ECO:0007669"/>
    <property type="project" value="InterPro"/>
</dbReference>
<feature type="compositionally biased region" description="Basic and acidic residues" evidence="7">
    <location>
        <begin position="337"/>
        <end position="349"/>
    </location>
</feature>
<accession>A0A9N8EJ46</accession>
<dbReference type="PROSITE" id="PS50929">
    <property type="entry name" value="ABC_TM1F"/>
    <property type="match status" value="1"/>
</dbReference>
<protein>
    <submittedName>
        <fullName evidence="11">Cyclolysin secretion/processing ATP-binding protein CyaB</fullName>
    </submittedName>
</protein>
<evidence type="ECO:0000313" key="12">
    <source>
        <dbReference type="Proteomes" id="UP001153069"/>
    </source>
</evidence>
<evidence type="ECO:0000256" key="2">
    <source>
        <dbReference type="ARBA" id="ARBA00022692"/>
    </source>
</evidence>
<dbReference type="EMBL" id="CAICTM010001284">
    <property type="protein sequence ID" value="CAB9522276.1"/>
    <property type="molecule type" value="Genomic_DNA"/>
</dbReference>
<dbReference type="Proteomes" id="UP001153069">
    <property type="component" value="Unassembled WGS sequence"/>
</dbReference>
<dbReference type="InterPro" id="IPR027417">
    <property type="entry name" value="P-loop_NTPase"/>
</dbReference>
<dbReference type="GO" id="GO:0016020">
    <property type="term" value="C:membrane"/>
    <property type="evidence" value="ECO:0007669"/>
    <property type="project" value="UniProtKB-SubCell"/>
</dbReference>
<keyword evidence="12" id="KW-1185">Reference proteome</keyword>
<dbReference type="GO" id="GO:0140359">
    <property type="term" value="F:ABC-type transporter activity"/>
    <property type="evidence" value="ECO:0007669"/>
    <property type="project" value="InterPro"/>
</dbReference>
<keyword evidence="3" id="KW-0547">Nucleotide-binding</keyword>
<keyword evidence="6 8" id="KW-0472">Membrane</keyword>
<evidence type="ECO:0000256" key="6">
    <source>
        <dbReference type="ARBA" id="ARBA00023136"/>
    </source>
</evidence>
<dbReference type="InterPro" id="IPR003593">
    <property type="entry name" value="AAA+_ATPase"/>
</dbReference>
<name>A0A9N8EJ46_9STRA</name>